<organism evidence="1 2">
    <name type="scientific">Shewanella aestuarii</name>
    <dbReference type="NCBI Taxonomy" id="1028752"/>
    <lineage>
        <taxon>Bacteria</taxon>
        <taxon>Pseudomonadati</taxon>
        <taxon>Pseudomonadota</taxon>
        <taxon>Gammaproteobacteria</taxon>
        <taxon>Alteromonadales</taxon>
        <taxon>Shewanellaceae</taxon>
        <taxon>Shewanella</taxon>
    </lineage>
</organism>
<keyword evidence="2" id="KW-1185">Reference proteome</keyword>
<geneLocation type="plasmid" evidence="1 2">
    <name>pPN3F2_1</name>
</geneLocation>
<accession>A0A6G9QQQ2</accession>
<dbReference type="KEGG" id="saes:HBH39_18125"/>
<evidence type="ECO:0000313" key="1">
    <source>
        <dbReference type="EMBL" id="QIR16395.1"/>
    </source>
</evidence>
<dbReference type="EMBL" id="CP050314">
    <property type="protein sequence ID" value="QIR16395.1"/>
    <property type="molecule type" value="Genomic_DNA"/>
</dbReference>
<dbReference type="AlphaFoldDB" id="A0A6G9QQQ2"/>
<sequence>MTLSNQYYVGNIIARSCSIDFYQLNKQKISIVMSKQIKSEKKFNTVIKNICEHPDYITAKKEGKIRSHFLPICESLYLFGANPILTRDITLNNKWVLPTVIFSSEDKLAQSIKSVIENFQNKECNVTWIVERYFGFKKMWVVHCRNDKSFHCPPSSEEEVDNNYQQLNEHLESIGRALSLQAK</sequence>
<reference evidence="1 2" key="1">
    <citation type="submission" date="2020-03" db="EMBL/GenBank/DDBJ databases">
        <title>Complete genome sequence of Shewanella sp.</title>
        <authorList>
            <person name="Kim Y.-S."/>
            <person name="Kim S.-J."/>
            <person name="Jung H.-K."/>
            <person name="Kim K.-H."/>
        </authorList>
    </citation>
    <scope>NUCLEOTIDE SEQUENCE [LARGE SCALE GENOMIC DNA]</scope>
    <source>
        <strain evidence="1 2">PN3F2</strain>
        <plasmid evidence="1 2">pPN3F2_1</plasmid>
    </source>
</reference>
<dbReference type="RefSeq" id="WP_167680226.1">
    <property type="nucleotide sequence ID" value="NZ_CP050314.1"/>
</dbReference>
<name>A0A6G9QQQ2_9GAMM</name>
<proteinExistence type="predicted"/>
<protein>
    <submittedName>
        <fullName evidence="1">Uncharacterized protein</fullName>
    </submittedName>
</protein>
<dbReference type="Proteomes" id="UP000502608">
    <property type="component" value="Plasmid pPN3F2_1"/>
</dbReference>
<keyword evidence="1" id="KW-0614">Plasmid</keyword>
<evidence type="ECO:0000313" key="2">
    <source>
        <dbReference type="Proteomes" id="UP000502608"/>
    </source>
</evidence>
<gene>
    <name evidence="1" type="ORF">HBH39_18125</name>
</gene>